<dbReference type="EMBL" id="JAJJMA010302374">
    <property type="protein sequence ID" value="MCL7048240.1"/>
    <property type="molecule type" value="Genomic_DNA"/>
</dbReference>
<keyword evidence="1" id="KW-0732">Signal</keyword>
<evidence type="ECO:0000313" key="2">
    <source>
        <dbReference type="EMBL" id="MCL7039770.1"/>
    </source>
</evidence>
<keyword evidence="4" id="KW-1185">Reference proteome</keyword>
<dbReference type="EMBL" id="JAJJMA010204739">
    <property type="protein sequence ID" value="MCL7039770.1"/>
    <property type="molecule type" value="Genomic_DNA"/>
</dbReference>
<organism evidence="3 4">
    <name type="scientific">Papaver nudicaule</name>
    <name type="common">Iceland poppy</name>
    <dbReference type="NCBI Taxonomy" id="74823"/>
    <lineage>
        <taxon>Eukaryota</taxon>
        <taxon>Viridiplantae</taxon>
        <taxon>Streptophyta</taxon>
        <taxon>Embryophyta</taxon>
        <taxon>Tracheophyta</taxon>
        <taxon>Spermatophyta</taxon>
        <taxon>Magnoliopsida</taxon>
        <taxon>Ranunculales</taxon>
        <taxon>Papaveraceae</taxon>
        <taxon>Papaveroideae</taxon>
        <taxon>Papaver</taxon>
    </lineage>
</organism>
<evidence type="ECO:0000313" key="4">
    <source>
        <dbReference type="Proteomes" id="UP001177140"/>
    </source>
</evidence>
<gene>
    <name evidence="3" type="ORF">MKW94_012962</name>
    <name evidence="2" type="ORF">MKW94_030632</name>
</gene>
<sequence length="90" mass="9349">MAAIKTSLVLFLFALIAISANLQMASALGLTCNVGANVQIAGGCLILDPFYCKQICQSKCPVDLKVGAYLCVLDLISVGVNGCSCCFISI</sequence>
<dbReference type="Proteomes" id="UP001177140">
    <property type="component" value="Unassembled WGS sequence"/>
</dbReference>
<dbReference type="AlphaFoldDB" id="A0AA42B1T4"/>
<evidence type="ECO:0000256" key="1">
    <source>
        <dbReference type="SAM" id="SignalP"/>
    </source>
</evidence>
<name>A0AA42B1T4_PAPNU</name>
<feature type="signal peptide" evidence="1">
    <location>
        <begin position="1"/>
        <end position="27"/>
    </location>
</feature>
<comment type="caution">
    <text evidence="3">The sequence shown here is derived from an EMBL/GenBank/DDBJ whole genome shotgun (WGS) entry which is preliminary data.</text>
</comment>
<proteinExistence type="predicted"/>
<protein>
    <submittedName>
        <fullName evidence="3">Uncharacterized protein</fullName>
    </submittedName>
</protein>
<reference evidence="3" key="1">
    <citation type="submission" date="2022-03" db="EMBL/GenBank/DDBJ databases">
        <title>A functionally conserved STORR gene fusion in Papaver species that diverged 16.8 million years ago.</title>
        <authorList>
            <person name="Catania T."/>
        </authorList>
    </citation>
    <scope>NUCLEOTIDE SEQUENCE</scope>
    <source>
        <strain evidence="3">S-191538</strain>
    </source>
</reference>
<evidence type="ECO:0000313" key="3">
    <source>
        <dbReference type="EMBL" id="MCL7048240.1"/>
    </source>
</evidence>
<accession>A0AA42B1T4</accession>
<feature type="chain" id="PRO_5041589217" evidence="1">
    <location>
        <begin position="28"/>
        <end position="90"/>
    </location>
</feature>